<dbReference type="GO" id="GO:0046983">
    <property type="term" value="F:protein dimerization activity"/>
    <property type="evidence" value="ECO:0007669"/>
    <property type="project" value="InterPro"/>
</dbReference>
<evidence type="ECO:0000313" key="2">
    <source>
        <dbReference type="EMBL" id="RNA19778.1"/>
    </source>
</evidence>
<dbReference type="InterPro" id="IPR008906">
    <property type="entry name" value="HATC_C_dom"/>
</dbReference>
<sequence>MLAQKSDWHIGDVIPGLIIFQLSLSEFQETGEKKRLIDKLISQLKERFQFELESQFYLLAAILNTSKLNFWFEQPYAREYSDKIIFNFSETVSQIYHKYINAEDQTQTVNPVNQRRRVPIHNTENSVLRSFLNSVSYESNAERNRSSVLEKINREKEIFLDFIREPTSQQKSTKEFWNENSYRFPILSQIARILFSIPASSAFVE</sequence>
<dbReference type="InterPro" id="IPR012337">
    <property type="entry name" value="RNaseH-like_sf"/>
</dbReference>
<evidence type="ECO:0000313" key="3">
    <source>
        <dbReference type="Proteomes" id="UP000276133"/>
    </source>
</evidence>
<gene>
    <name evidence="2" type="ORF">BpHYR1_044221</name>
</gene>
<keyword evidence="3" id="KW-1185">Reference proteome</keyword>
<dbReference type="OrthoDB" id="10189228at2759"/>
<dbReference type="Proteomes" id="UP000276133">
    <property type="component" value="Unassembled WGS sequence"/>
</dbReference>
<dbReference type="EMBL" id="REGN01003978">
    <property type="protein sequence ID" value="RNA19778.1"/>
    <property type="molecule type" value="Genomic_DNA"/>
</dbReference>
<feature type="domain" description="HAT C-terminal dimerisation" evidence="1">
    <location>
        <begin position="173"/>
        <end position="203"/>
    </location>
</feature>
<name>A0A3M7R976_BRAPC</name>
<feature type="non-terminal residue" evidence="2">
    <location>
        <position position="205"/>
    </location>
</feature>
<protein>
    <submittedName>
        <fullName evidence="2">Zinc finger BED domain-containing 4</fullName>
    </submittedName>
</protein>
<dbReference type="SUPFAM" id="SSF53098">
    <property type="entry name" value="Ribonuclease H-like"/>
    <property type="match status" value="1"/>
</dbReference>
<dbReference type="AlphaFoldDB" id="A0A3M7R976"/>
<organism evidence="2 3">
    <name type="scientific">Brachionus plicatilis</name>
    <name type="common">Marine rotifer</name>
    <name type="synonym">Brachionus muelleri</name>
    <dbReference type="NCBI Taxonomy" id="10195"/>
    <lineage>
        <taxon>Eukaryota</taxon>
        <taxon>Metazoa</taxon>
        <taxon>Spiralia</taxon>
        <taxon>Gnathifera</taxon>
        <taxon>Rotifera</taxon>
        <taxon>Eurotatoria</taxon>
        <taxon>Monogononta</taxon>
        <taxon>Pseudotrocha</taxon>
        <taxon>Ploima</taxon>
        <taxon>Brachionidae</taxon>
        <taxon>Brachionus</taxon>
    </lineage>
</organism>
<comment type="caution">
    <text evidence="2">The sequence shown here is derived from an EMBL/GenBank/DDBJ whole genome shotgun (WGS) entry which is preliminary data.</text>
</comment>
<reference evidence="2 3" key="1">
    <citation type="journal article" date="2018" name="Sci. Rep.">
        <title>Genomic signatures of local adaptation to the degree of environmental predictability in rotifers.</title>
        <authorList>
            <person name="Franch-Gras L."/>
            <person name="Hahn C."/>
            <person name="Garcia-Roger E.M."/>
            <person name="Carmona M.J."/>
            <person name="Serra M."/>
            <person name="Gomez A."/>
        </authorList>
    </citation>
    <scope>NUCLEOTIDE SEQUENCE [LARGE SCALE GENOMIC DNA]</scope>
    <source>
        <strain evidence="2">HYR1</strain>
    </source>
</reference>
<evidence type="ECO:0000259" key="1">
    <source>
        <dbReference type="Pfam" id="PF05699"/>
    </source>
</evidence>
<dbReference type="Pfam" id="PF05699">
    <property type="entry name" value="Dimer_Tnp_hAT"/>
    <property type="match status" value="1"/>
</dbReference>
<accession>A0A3M7R976</accession>
<proteinExistence type="predicted"/>